<evidence type="ECO:0000256" key="19">
    <source>
        <dbReference type="PIRNR" id="PIRNR000552"/>
    </source>
</evidence>
<dbReference type="FunFam" id="3.30.60.20:FF:000007">
    <property type="entry name" value="Serine/threonine-protein kinase"/>
    <property type="match status" value="1"/>
</dbReference>
<dbReference type="Pfam" id="PF00069">
    <property type="entry name" value="Pkinase"/>
    <property type="match status" value="1"/>
</dbReference>
<accession>A0A2U9B5G7</accession>
<reference evidence="27" key="2">
    <citation type="submission" date="2020-05" db="EMBL/GenBank/DDBJ databases">
        <authorList>
            <person name="Moser M."/>
        </authorList>
    </citation>
    <scope>NUCLEOTIDE SEQUENCE [LARGE SCALE GENOMIC DNA]</scope>
</reference>
<evidence type="ECO:0000256" key="12">
    <source>
        <dbReference type="ARBA" id="ARBA00022771"/>
    </source>
</evidence>
<evidence type="ECO:0000256" key="23">
    <source>
        <dbReference type="SAM" id="MobiDB-lite"/>
    </source>
</evidence>
<dbReference type="InterPro" id="IPR020454">
    <property type="entry name" value="DAG/PE-bd"/>
</dbReference>
<evidence type="ECO:0000256" key="10">
    <source>
        <dbReference type="ARBA" id="ARBA00022737"/>
    </source>
</evidence>
<dbReference type="InterPro" id="IPR017441">
    <property type="entry name" value="Protein_kinase_ATP_BS"/>
</dbReference>
<evidence type="ECO:0000256" key="11">
    <source>
        <dbReference type="ARBA" id="ARBA00022741"/>
    </source>
</evidence>
<dbReference type="CDD" id="cd20840">
    <property type="entry name" value="C1_PKD2_rpt1"/>
    <property type="match status" value="1"/>
</dbReference>
<dbReference type="PROSITE" id="PS00107">
    <property type="entry name" value="PROTEIN_KINASE_ATP"/>
    <property type="match status" value="1"/>
</dbReference>
<evidence type="ECO:0000313" key="28">
    <source>
        <dbReference type="Proteomes" id="UP000246464"/>
    </source>
</evidence>
<evidence type="ECO:0000256" key="21">
    <source>
        <dbReference type="PIRSR" id="PIRSR000552-2"/>
    </source>
</evidence>
<dbReference type="PROSITE" id="PS50081">
    <property type="entry name" value="ZF_DAG_PE_2"/>
    <property type="match status" value="2"/>
</dbReference>
<dbReference type="InterPro" id="IPR000719">
    <property type="entry name" value="Prot_kinase_dom"/>
</dbReference>
<feature type="domain" description="Protein kinase" evidence="24">
    <location>
        <begin position="599"/>
        <end position="855"/>
    </location>
</feature>
<evidence type="ECO:0000313" key="26">
    <source>
        <dbReference type="EMBL" id="AWO98988.1"/>
    </source>
</evidence>
<keyword evidence="11 19" id="KW-0547">Nucleotide-binding</keyword>
<keyword evidence="9 19" id="KW-0479">Metal-binding</keyword>
<dbReference type="AlphaFoldDB" id="A0A2U9B5G7"/>
<dbReference type="EMBL" id="CP026245">
    <property type="protein sequence ID" value="AWO98988.1"/>
    <property type="molecule type" value="Genomic_DNA"/>
</dbReference>
<evidence type="ECO:0000256" key="7">
    <source>
        <dbReference type="ARBA" id="ARBA00022553"/>
    </source>
</evidence>
<dbReference type="InterPro" id="IPR002219">
    <property type="entry name" value="PKC_DAG/PE"/>
</dbReference>
<evidence type="ECO:0000256" key="4">
    <source>
        <dbReference type="ARBA" id="ARBA00008582"/>
    </source>
</evidence>
<keyword evidence="6 19" id="KW-0723">Serine/threonine-protein kinase</keyword>
<feature type="region of interest" description="Disordered" evidence="23">
    <location>
        <begin position="514"/>
        <end position="538"/>
    </location>
</feature>
<proteinExistence type="inferred from homology"/>
<dbReference type="GO" id="GO:0007200">
    <property type="term" value="P:phospholipase C-activating G protein-coupled receptor signaling pathway"/>
    <property type="evidence" value="ECO:0007669"/>
    <property type="project" value="TreeGrafter"/>
</dbReference>
<dbReference type="Gene3D" id="1.10.510.10">
    <property type="entry name" value="Transferase(Phosphotransferase) domain 1"/>
    <property type="match status" value="1"/>
</dbReference>
<evidence type="ECO:0000256" key="9">
    <source>
        <dbReference type="ARBA" id="ARBA00022723"/>
    </source>
</evidence>
<dbReference type="Proteomes" id="UP000694558">
    <property type="component" value="Chromosome 3"/>
</dbReference>
<dbReference type="PROSITE" id="PS00479">
    <property type="entry name" value="ZF_DAG_PE_1"/>
    <property type="match status" value="2"/>
</dbReference>
<reference evidence="27" key="3">
    <citation type="submission" date="2023-05" db="EMBL/GenBank/DDBJ databases">
        <title>High-quality long-read genome of Scophthalmus maximus.</title>
        <authorList>
            <person name="Lien S."/>
            <person name="Martinez P."/>
        </authorList>
    </citation>
    <scope>NUCLEOTIDE SEQUENCE [LARGE SCALE GENOMIC DNA]</scope>
</reference>
<dbReference type="Gene3D" id="3.30.60.20">
    <property type="match status" value="2"/>
</dbReference>
<dbReference type="FunFam" id="1.10.510.10:FF:000151">
    <property type="entry name" value="Serine/threonine-protein kinase"/>
    <property type="match status" value="1"/>
</dbReference>
<gene>
    <name evidence="27" type="primary">prkd2</name>
    <name evidence="26" type="ORF">SMAX5B_013327</name>
</gene>
<dbReference type="InterPro" id="IPR057764">
    <property type="entry name" value="Ubiquitin_PRKD1-3_N"/>
</dbReference>
<dbReference type="InterPro" id="IPR001849">
    <property type="entry name" value="PH_domain"/>
</dbReference>
<dbReference type="GO" id="GO:0005524">
    <property type="term" value="F:ATP binding"/>
    <property type="evidence" value="ECO:0007669"/>
    <property type="project" value="UniProtKB-UniRule"/>
</dbReference>
<dbReference type="Ensembl" id="ENSSMAT00000023979.2">
    <property type="protein sequence ID" value="ENSSMAP00000023701.1"/>
    <property type="gene ID" value="ENSSMAG00000014413.2"/>
</dbReference>
<evidence type="ECO:0000256" key="22">
    <source>
        <dbReference type="PROSITE-ProRule" id="PRU10141"/>
    </source>
</evidence>
<evidence type="ECO:0000259" key="24">
    <source>
        <dbReference type="PROSITE" id="PS50011"/>
    </source>
</evidence>
<keyword evidence="17" id="KW-0472">Membrane</keyword>
<evidence type="ECO:0000313" key="27">
    <source>
        <dbReference type="Ensembl" id="ENSSMAP00000023701.1"/>
    </source>
</evidence>
<keyword evidence="15 19" id="KW-0067">ATP-binding</keyword>
<dbReference type="Pfam" id="PF00130">
    <property type="entry name" value="C1_1"/>
    <property type="match status" value="2"/>
</dbReference>
<keyword evidence="12" id="KW-0863">Zinc-finger</keyword>
<dbReference type="SMART" id="SM00220">
    <property type="entry name" value="S_TKc"/>
    <property type="match status" value="1"/>
</dbReference>
<feature type="region of interest" description="Disordered" evidence="23">
    <location>
        <begin position="898"/>
        <end position="930"/>
    </location>
</feature>
<dbReference type="SMART" id="SM00109">
    <property type="entry name" value="C1"/>
    <property type="match status" value="2"/>
</dbReference>
<dbReference type="EC" id="2.7.11.13" evidence="19"/>
<dbReference type="PANTHER" id="PTHR22968:SF12">
    <property type="entry name" value="SERINE_THREONINE-PROTEIN KINASE D2"/>
    <property type="match status" value="1"/>
</dbReference>
<dbReference type="InterPro" id="IPR011993">
    <property type="entry name" value="PH-like_dom_sf"/>
</dbReference>
<evidence type="ECO:0000256" key="14">
    <source>
        <dbReference type="ARBA" id="ARBA00022833"/>
    </source>
</evidence>
<organism evidence="26 28">
    <name type="scientific">Scophthalmus maximus</name>
    <name type="common">Turbot</name>
    <name type="synonym">Psetta maxima</name>
    <dbReference type="NCBI Taxonomy" id="52904"/>
    <lineage>
        <taxon>Eukaryota</taxon>
        <taxon>Metazoa</taxon>
        <taxon>Chordata</taxon>
        <taxon>Craniata</taxon>
        <taxon>Vertebrata</taxon>
        <taxon>Euteleostomi</taxon>
        <taxon>Actinopterygii</taxon>
        <taxon>Neopterygii</taxon>
        <taxon>Teleostei</taxon>
        <taxon>Neoteleostei</taxon>
        <taxon>Acanthomorphata</taxon>
        <taxon>Carangaria</taxon>
        <taxon>Pleuronectiformes</taxon>
        <taxon>Pleuronectoidei</taxon>
        <taxon>Scophthalmidae</taxon>
        <taxon>Scophthalmus</taxon>
    </lineage>
</organism>
<dbReference type="FunFam" id="3.30.200.20:FF:000137">
    <property type="entry name" value="Serine/threonine-protein kinase"/>
    <property type="match status" value="1"/>
</dbReference>
<keyword evidence="16 19" id="KW-0460">Magnesium</keyword>
<comment type="subcellular location">
    <subcellularLocation>
        <location evidence="3 19">Cytoplasm</location>
    </subcellularLocation>
    <subcellularLocation>
        <location evidence="2">Membrane</location>
    </subcellularLocation>
</comment>
<evidence type="ECO:0000256" key="13">
    <source>
        <dbReference type="ARBA" id="ARBA00022777"/>
    </source>
</evidence>
<dbReference type="STRING" id="52904.ENSSMAP00000023668"/>
<dbReference type="FunFam" id="3.30.60.20:FF:000019">
    <property type="entry name" value="Serine/threonine-protein kinase"/>
    <property type="match status" value="1"/>
</dbReference>
<comment type="cofactor">
    <cofactor evidence="1 19">
        <name>Mg(2+)</name>
        <dbReference type="ChEBI" id="CHEBI:18420"/>
    </cofactor>
</comment>
<dbReference type="GO" id="GO:0016020">
    <property type="term" value="C:membrane"/>
    <property type="evidence" value="ECO:0007669"/>
    <property type="project" value="UniProtKB-SubCell"/>
</dbReference>
<feature type="domain" description="Phorbol-ester/DAG-type" evidence="25">
    <location>
        <begin position="166"/>
        <end position="216"/>
    </location>
</feature>
<comment type="activity regulation">
    <text evidence="19">Activated by DAG and phorbol esters.</text>
</comment>
<dbReference type="GeneTree" id="ENSGT00950000183024"/>
<evidence type="ECO:0000256" key="3">
    <source>
        <dbReference type="ARBA" id="ARBA00004496"/>
    </source>
</evidence>
<comment type="similarity">
    <text evidence="4">Belongs to the protein kinase superfamily. CAMK Ser/Thr protein kinase family. PKD subfamily.</text>
</comment>
<dbReference type="SUPFAM" id="SSF50729">
    <property type="entry name" value="PH domain-like"/>
    <property type="match status" value="1"/>
</dbReference>
<evidence type="ECO:0000256" key="17">
    <source>
        <dbReference type="ARBA" id="ARBA00023136"/>
    </source>
</evidence>
<name>A0A2U9B5G7_SCOMX</name>
<evidence type="ECO:0000256" key="2">
    <source>
        <dbReference type="ARBA" id="ARBA00004370"/>
    </source>
</evidence>
<feature type="region of interest" description="Disordered" evidence="23">
    <location>
        <begin position="355"/>
        <end position="382"/>
    </location>
</feature>
<dbReference type="PRINTS" id="PR00008">
    <property type="entry name" value="DAGPEDOMAIN"/>
</dbReference>
<dbReference type="GO" id="GO:0004697">
    <property type="term" value="F:diacylglycerol-dependent serine/threonine kinase activity"/>
    <property type="evidence" value="ECO:0007669"/>
    <property type="project" value="UniProtKB-EC"/>
</dbReference>
<dbReference type="SUPFAM" id="SSF56112">
    <property type="entry name" value="Protein kinase-like (PK-like)"/>
    <property type="match status" value="1"/>
</dbReference>
<keyword evidence="13 19" id="KW-0418">Kinase</keyword>
<feature type="compositionally biased region" description="Acidic residues" evidence="23">
    <location>
        <begin position="909"/>
        <end position="919"/>
    </location>
</feature>
<dbReference type="Gene3D" id="3.30.200.20">
    <property type="entry name" value="Phosphorylase Kinase, domain 1"/>
    <property type="match status" value="1"/>
</dbReference>
<keyword evidence="7" id="KW-0597">Phosphoprotein</keyword>
<evidence type="ECO:0000256" key="18">
    <source>
        <dbReference type="ARBA" id="ARBA00047272"/>
    </source>
</evidence>
<comment type="catalytic activity">
    <reaction evidence="18 19">
        <text>L-threonyl-[protein] + ATP = O-phospho-L-threonyl-[protein] + ADP + H(+)</text>
        <dbReference type="Rhea" id="RHEA:46608"/>
        <dbReference type="Rhea" id="RHEA-COMP:11060"/>
        <dbReference type="Rhea" id="RHEA-COMP:11605"/>
        <dbReference type="ChEBI" id="CHEBI:15378"/>
        <dbReference type="ChEBI" id="CHEBI:30013"/>
        <dbReference type="ChEBI" id="CHEBI:30616"/>
        <dbReference type="ChEBI" id="CHEBI:61977"/>
        <dbReference type="ChEBI" id="CHEBI:456216"/>
        <dbReference type="EC" id="2.7.11.13"/>
    </reaction>
</comment>
<evidence type="ECO:0000256" key="16">
    <source>
        <dbReference type="ARBA" id="ARBA00022842"/>
    </source>
</evidence>
<dbReference type="InterPro" id="IPR011009">
    <property type="entry name" value="Kinase-like_dom_sf"/>
</dbReference>
<dbReference type="GO" id="GO:0035556">
    <property type="term" value="P:intracellular signal transduction"/>
    <property type="evidence" value="ECO:0007669"/>
    <property type="project" value="TreeGrafter"/>
</dbReference>
<feature type="binding site" evidence="21">
    <location>
        <begin position="605"/>
        <end position="613"/>
    </location>
    <ligand>
        <name>ATP</name>
        <dbReference type="ChEBI" id="CHEBI:30616"/>
    </ligand>
</feature>
<feature type="active site" description="Proton acceptor" evidence="20">
    <location>
        <position position="722"/>
    </location>
</feature>
<keyword evidence="10" id="KW-0677">Repeat</keyword>
<protein>
    <recommendedName>
        <fullName evidence="19">Serine/threonine-protein kinase</fullName>
        <ecNumber evidence="19">2.7.11.13</ecNumber>
    </recommendedName>
</protein>
<dbReference type="PROSITE" id="PS00108">
    <property type="entry name" value="PROTEIN_KINASE_ST"/>
    <property type="match status" value="1"/>
</dbReference>
<dbReference type="GO" id="GO:0005829">
    <property type="term" value="C:cytosol"/>
    <property type="evidence" value="ECO:0007669"/>
    <property type="project" value="TreeGrafter"/>
</dbReference>
<dbReference type="SMART" id="SM00233">
    <property type="entry name" value="PH"/>
    <property type="match status" value="1"/>
</dbReference>
<dbReference type="CDD" id="cd14082">
    <property type="entry name" value="STKc_PKD"/>
    <property type="match status" value="1"/>
</dbReference>
<evidence type="ECO:0000256" key="1">
    <source>
        <dbReference type="ARBA" id="ARBA00001946"/>
    </source>
</evidence>
<evidence type="ECO:0000256" key="20">
    <source>
        <dbReference type="PIRSR" id="PIRSR000552-1"/>
    </source>
</evidence>
<dbReference type="PROSITE" id="PS50011">
    <property type="entry name" value="PROTEIN_KINASE_DOM"/>
    <property type="match status" value="1"/>
</dbReference>
<keyword evidence="8 19" id="KW-0808">Transferase</keyword>
<reference evidence="27" key="4">
    <citation type="submission" date="2025-05" db="UniProtKB">
        <authorList>
            <consortium name="Ensembl"/>
        </authorList>
    </citation>
    <scope>IDENTIFICATION</scope>
</reference>
<dbReference type="FunFam" id="2.30.29.30:FF:000056">
    <property type="entry name" value="Serine/threonine-protein kinase"/>
    <property type="match status" value="1"/>
</dbReference>
<dbReference type="Gene3D" id="2.30.29.30">
    <property type="entry name" value="Pleckstrin-homology domain (PH domain)/Phosphotyrosine-binding domain (PTB)"/>
    <property type="match status" value="1"/>
</dbReference>
<dbReference type="OMA" id="PNNCSHD"/>
<dbReference type="CDD" id="cd01239">
    <property type="entry name" value="PH_PKD"/>
    <property type="match status" value="1"/>
</dbReference>
<dbReference type="PIRSF" id="PIRSF000552">
    <property type="entry name" value="PKC_mu_nu_D2"/>
    <property type="match status" value="1"/>
</dbReference>
<evidence type="ECO:0000256" key="15">
    <source>
        <dbReference type="ARBA" id="ARBA00022840"/>
    </source>
</evidence>
<dbReference type="Pfam" id="PF00169">
    <property type="entry name" value="PH"/>
    <property type="match status" value="1"/>
</dbReference>
<dbReference type="SUPFAM" id="SSF57889">
    <property type="entry name" value="Cysteine-rich domain"/>
    <property type="match status" value="2"/>
</dbReference>
<dbReference type="InterPro" id="IPR015727">
    <property type="entry name" value="Protein_Kinase_C_mu-related"/>
</dbReference>
<feature type="binding site" evidence="21 22">
    <location>
        <position position="628"/>
    </location>
    <ligand>
        <name>ATP</name>
        <dbReference type="ChEBI" id="CHEBI:30616"/>
    </ligand>
</feature>
<evidence type="ECO:0000256" key="6">
    <source>
        <dbReference type="ARBA" id="ARBA00022527"/>
    </source>
</evidence>
<feature type="domain" description="Phorbol-ester/DAG-type" evidence="25">
    <location>
        <begin position="294"/>
        <end position="344"/>
    </location>
</feature>
<dbReference type="GO" id="GO:0008270">
    <property type="term" value="F:zinc ion binding"/>
    <property type="evidence" value="ECO:0007669"/>
    <property type="project" value="UniProtKB-KW"/>
</dbReference>
<evidence type="ECO:0000256" key="8">
    <source>
        <dbReference type="ARBA" id="ARBA00022679"/>
    </source>
</evidence>
<keyword evidence="28" id="KW-1185">Reference proteome</keyword>
<dbReference type="PANTHER" id="PTHR22968">
    <property type="entry name" value="PROTEIN KINASE C, MU"/>
    <property type="match status" value="1"/>
</dbReference>
<sequence>MANTSPCMPPGAMVQVFFPPGGSSPPDSAVMQQTPISMPSLPPQGGFPVMDLTVGQGLGGAALPPVPPTPAGVSFIIQIGLTRESVLMPQTADLAYVKQIACSIVDTKFPECGFYGIYDKILLFKHDTSTNNILQLVKAASDIQEGDLVEVVLSAAATFEDFQIRPHALNVHSYRAPAFCDHCGEMLFGLVRQGLKCDGCGLNYHKRCAFSIPNNCSGARKRRLSTTSLSSSQSLRLSTTESVYSVGTASTCTEDATLIRSHTQMPRTPSEARRFYTGRPVHLDKILMSKVKVPHTFAVHSYTRPTVCQYCKRLLRGLFRQGLQCKDCKFNCHKRCAYKVPNDCLGETIGDLLSPSADPEVPMDYTSEYDNSDKSSIDDSDEACSIPGSFSPDNNQDGTSGDQNVYIPLMRVVQSMRQTTRRSSTAIKEGWMVHYSNKDTMRKRHYWRLDCKCVILFQNNTTNKYYKEIPLSEILEVRPAGNFTLVPPGTNPHCFELITGTMCYFVGEDPNTLPTLSSSNPQTLPQTPPSPSQVAPNSGIGREVAKAWESVIRQALMPVIFQDAPPAEGNTTHRQASVSISVSNSQIQENVDIGTVYQIFADEVLGSGQFGVVYGGKHRKTGRDVAVKVIDKLRFPTKQESQLRNEVAILQSLRHLGIVNLECMFETPEKVFVVMEKLHGDMLEMILSSEKGRLPERLTKFLITQILAALRHLHFKNIVHCDLKPENVLLASADPFPQVKLCDFGFARIIGEKSFRRSVVGTPAYLAPEVLLNQGYNRSLDMWSVGVIMYVSLSGTFPFNEDEDINDQIHNAAFMYPPNPWRQISSDAIDLINNLLQVKMRKRYSVDKSLSHVYLQDYQAWLDLRELETKLGERYITHESDDGRWQMFAREHTLPYPAHLVPPPAAPGSDDDEGGEDADVQGLTERVSIL</sequence>
<evidence type="ECO:0000259" key="25">
    <source>
        <dbReference type="PROSITE" id="PS50081"/>
    </source>
</evidence>
<evidence type="ECO:0000256" key="5">
    <source>
        <dbReference type="ARBA" id="ARBA00022490"/>
    </source>
</evidence>
<dbReference type="Pfam" id="PF25525">
    <property type="entry name" value="Ubiquitin_PRKD1_N"/>
    <property type="match status" value="1"/>
</dbReference>
<dbReference type="InterPro" id="IPR046349">
    <property type="entry name" value="C1-like_sf"/>
</dbReference>
<dbReference type="Proteomes" id="UP000246464">
    <property type="component" value="Chromosome 3"/>
</dbReference>
<dbReference type="InterPro" id="IPR008271">
    <property type="entry name" value="Ser/Thr_kinase_AS"/>
</dbReference>
<dbReference type="Bgee" id="ENSSMAG00000014413">
    <property type="expression patterns" value="Expressed in spleen and 6 other cell types or tissues"/>
</dbReference>
<keyword evidence="5 19" id="KW-0963">Cytoplasm</keyword>
<reference evidence="26 28" key="1">
    <citation type="submission" date="2017-12" db="EMBL/GenBank/DDBJ databases">
        <title>Integrating genomic resources of turbot (Scophthalmus maximus) in depth evaluation of genetic and physical mapping variation across individuals.</title>
        <authorList>
            <person name="Martinez P."/>
        </authorList>
    </citation>
    <scope>NUCLEOTIDE SEQUENCE [LARGE SCALE GENOMIC DNA]</scope>
</reference>
<keyword evidence="14" id="KW-0862">Zinc</keyword>